<accession>A0A151JQI0</accession>
<evidence type="ECO:0000256" key="1">
    <source>
        <dbReference type="SAM" id="MobiDB-lite"/>
    </source>
</evidence>
<feature type="region of interest" description="Disordered" evidence="1">
    <location>
        <begin position="1"/>
        <end position="48"/>
    </location>
</feature>
<proteinExistence type="predicted"/>
<dbReference type="EMBL" id="KQ978642">
    <property type="protein sequence ID" value="KYN29494.1"/>
    <property type="molecule type" value="Genomic_DNA"/>
</dbReference>
<evidence type="ECO:0000313" key="3">
    <source>
        <dbReference type="Proteomes" id="UP000078492"/>
    </source>
</evidence>
<gene>
    <name evidence="2" type="ORF">ALC57_01044</name>
</gene>
<feature type="compositionally biased region" description="Polar residues" evidence="1">
    <location>
        <begin position="1"/>
        <end position="18"/>
    </location>
</feature>
<name>A0A151JQI0_9HYME</name>
<keyword evidence="3" id="KW-1185">Reference proteome</keyword>
<evidence type="ECO:0000313" key="2">
    <source>
        <dbReference type="EMBL" id="KYN29494.1"/>
    </source>
</evidence>
<sequence length="66" mass="7205">MYRSNPDPTATVTDNSRSVVPRNPSWLQRDNSLESRSGDESSSVELDVGPTLPAEVVVADPKHVQL</sequence>
<organism evidence="2 3">
    <name type="scientific">Trachymyrmex cornetzi</name>
    <dbReference type="NCBI Taxonomy" id="471704"/>
    <lineage>
        <taxon>Eukaryota</taxon>
        <taxon>Metazoa</taxon>
        <taxon>Ecdysozoa</taxon>
        <taxon>Arthropoda</taxon>
        <taxon>Hexapoda</taxon>
        <taxon>Insecta</taxon>
        <taxon>Pterygota</taxon>
        <taxon>Neoptera</taxon>
        <taxon>Endopterygota</taxon>
        <taxon>Hymenoptera</taxon>
        <taxon>Apocrita</taxon>
        <taxon>Aculeata</taxon>
        <taxon>Formicoidea</taxon>
        <taxon>Formicidae</taxon>
        <taxon>Myrmicinae</taxon>
        <taxon>Trachymyrmex</taxon>
    </lineage>
</organism>
<protein>
    <submittedName>
        <fullName evidence="2">Uncharacterized protein</fullName>
    </submittedName>
</protein>
<dbReference type="Proteomes" id="UP000078492">
    <property type="component" value="Unassembled WGS sequence"/>
</dbReference>
<reference evidence="2 3" key="1">
    <citation type="submission" date="2015-09" db="EMBL/GenBank/DDBJ databases">
        <title>Trachymyrmex cornetzi WGS genome.</title>
        <authorList>
            <person name="Nygaard S."/>
            <person name="Hu H."/>
            <person name="Boomsma J."/>
            <person name="Zhang G."/>
        </authorList>
    </citation>
    <scope>NUCLEOTIDE SEQUENCE [LARGE SCALE GENOMIC DNA]</scope>
    <source>
        <strain evidence="2">Tcor2-1</strain>
        <tissue evidence="2">Whole body</tissue>
    </source>
</reference>
<dbReference type="AlphaFoldDB" id="A0A151JQI0"/>